<dbReference type="PANTHER" id="PTHR44520">
    <property type="entry name" value="RESPONSE REGULATOR RCP1-RELATED"/>
    <property type="match status" value="1"/>
</dbReference>
<dbReference type="InterPro" id="IPR052893">
    <property type="entry name" value="TCS_response_regulator"/>
</dbReference>
<sequence>MRVYLADDDQDDRLFFSDALKELPIKIDLTTFQNGVDLMADLFSEEPLPKAIFLDLKMPMMDGFECLADIKAEEKFNGIDVIIYSTSFNDWEVEKLQEMGANSYLQKPSSFNQLKTVLYQCLETIKTNVGKSEEERLQFSVLK</sequence>
<accession>A0A1G7LQC4</accession>
<dbReference type="SUPFAM" id="SSF52172">
    <property type="entry name" value="CheY-like"/>
    <property type="match status" value="1"/>
</dbReference>
<gene>
    <name evidence="1" type="ORF">SAMN04487992_12021</name>
</gene>
<protein>
    <submittedName>
        <fullName evidence="1">Response regulator receiver domain-containing protein</fullName>
    </submittedName>
</protein>
<dbReference type="PROSITE" id="PS50110">
    <property type="entry name" value="RESPONSE_REGULATORY"/>
    <property type="match status" value="1"/>
</dbReference>
<dbReference type="GeneID" id="78061674"/>
<proteinExistence type="predicted"/>
<keyword evidence="2" id="KW-1185">Reference proteome</keyword>
<dbReference type="Pfam" id="PF00072">
    <property type="entry name" value="Response_reg"/>
    <property type="match status" value="1"/>
</dbReference>
<dbReference type="RefSeq" id="WP_024480497.1">
    <property type="nucleotide sequence ID" value="NZ_CANLPS010000002.1"/>
</dbReference>
<dbReference type="InterPro" id="IPR001789">
    <property type="entry name" value="Sig_transdc_resp-reg_receiver"/>
</dbReference>
<dbReference type="AlphaFoldDB" id="A0A1G7LQC4"/>
<name>A0A1G7LQC4_9FLAO</name>
<reference evidence="2" key="1">
    <citation type="submission" date="2016-10" db="EMBL/GenBank/DDBJ databases">
        <authorList>
            <person name="Varghese N."/>
            <person name="Submissions S."/>
        </authorList>
    </citation>
    <scope>NUCLEOTIDE SEQUENCE [LARGE SCALE GENOMIC DNA]</scope>
    <source>
        <strain evidence="2">DSM 24729</strain>
    </source>
</reference>
<dbReference type="InterPro" id="IPR011006">
    <property type="entry name" value="CheY-like_superfamily"/>
</dbReference>
<dbReference type="PANTHER" id="PTHR44520:SF2">
    <property type="entry name" value="RESPONSE REGULATOR RCP1"/>
    <property type="match status" value="1"/>
</dbReference>
<dbReference type="SMART" id="SM00448">
    <property type="entry name" value="REC"/>
    <property type="match status" value="1"/>
</dbReference>
<dbReference type="eggNOG" id="COG2197">
    <property type="taxonomic scope" value="Bacteria"/>
</dbReference>
<organism evidence="1 2">
    <name type="scientific">Cellulophaga baltica</name>
    <dbReference type="NCBI Taxonomy" id="76594"/>
    <lineage>
        <taxon>Bacteria</taxon>
        <taxon>Pseudomonadati</taxon>
        <taxon>Bacteroidota</taxon>
        <taxon>Flavobacteriia</taxon>
        <taxon>Flavobacteriales</taxon>
        <taxon>Flavobacteriaceae</taxon>
        <taxon>Cellulophaga</taxon>
    </lineage>
</organism>
<dbReference type="EMBL" id="FNBD01000020">
    <property type="protein sequence ID" value="SDF51554.1"/>
    <property type="molecule type" value="Genomic_DNA"/>
</dbReference>
<dbReference type="GO" id="GO:0000160">
    <property type="term" value="P:phosphorelay signal transduction system"/>
    <property type="evidence" value="ECO:0007669"/>
    <property type="project" value="InterPro"/>
</dbReference>
<dbReference type="Gene3D" id="3.40.50.2300">
    <property type="match status" value="1"/>
</dbReference>
<evidence type="ECO:0000313" key="1">
    <source>
        <dbReference type="EMBL" id="SDF51554.1"/>
    </source>
</evidence>
<dbReference type="Proteomes" id="UP000182114">
    <property type="component" value="Unassembled WGS sequence"/>
</dbReference>
<evidence type="ECO:0000313" key="2">
    <source>
        <dbReference type="Proteomes" id="UP000182114"/>
    </source>
</evidence>